<protein>
    <recommendedName>
        <fullName evidence="12">Probable peptidoglycan glycosyltransferase FtsW</fullName>
        <ecNumber evidence="14">2.4.99.28</ecNumber>
    </recommendedName>
    <alternativeName>
        <fullName evidence="13">Cell division protein FtsW</fullName>
    </alternativeName>
    <alternativeName>
        <fullName evidence="10">Cell wall polymerase</fullName>
    </alternativeName>
    <alternativeName>
        <fullName evidence="9">Peptidoglycan polymerase</fullName>
    </alternativeName>
</protein>
<evidence type="ECO:0000256" key="11">
    <source>
        <dbReference type="ARBA" id="ARBA00038053"/>
    </source>
</evidence>
<feature type="transmembrane region" description="Helical" evidence="18">
    <location>
        <begin position="314"/>
        <end position="340"/>
    </location>
</feature>
<evidence type="ECO:0000256" key="13">
    <source>
        <dbReference type="ARBA" id="ARBA00041418"/>
    </source>
</evidence>
<feature type="transmembrane region" description="Helical" evidence="18">
    <location>
        <begin position="116"/>
        <end position="133"/>
    </location>
</feature>
<evidence type="ECO:0000256" key="9">
    <source>
        <dbReference type="ARBA" id="ARBA00032370"/>
    </source>
</evidence>
<dbReference type="Proteomes" id="UP001597181">
    <property type="component" value="Unassembled WGS sequence"/>
</dbReference>
<feature type="transmembrane region" description="Helical" evidence="18">
    <location>
        <begin position="12"/>
        <end position="33"/>
    </location>
</feature>
<comment type="function">
    <text evidence="16">Peptidoglycan polymerase that is essential for cell division.</text>
</comment>
<dbReference type="EMBL" id="JBHTLY010000004">
    <property type="protein sequence ID" value="MFD1202219.1"/>
    <property type="molecule type" value="Genomic_DNA"/>
</dbReference>
<evidence type="ECO:0000256" key="7">
    <source>
        <dbReference type="ARBA" id="ARBA00022989"/>
    </source>
</evidence>
<evidence type="ECO:0000256" key="4">
    <source>
        <dbReference type="ARBA" id="ARBA00022692"/>
    </source>
</evidence>
<evidence type="ECO:0000256" key="16">
    <source>
        <dbReference type="ARBA" id="ARBA00049966"/>
    </source>
</evidence>
<evidence type="ECO:0000256" key="17">
    <source>
        <dbReference type="SAM" id="MobiDB-lite"/>
    </source>
</evidence>
<gene>
    <name evidence="19" type="ORF">ACFQ3U_09990</name>
</gene>
<evidence type="ECO:0000256" key="5">
    <source>
        <dbReference type="ARBA" id="ARBA00022960"/>
    </source>
</evidence>
<feature type="transmembrane region" description="Helical" evidence="18">
    <location>
        <begin position="142"/>
        <end position="160"/>
    </location>
</feature>
<keyword evidence="7 18" id="KW-1133">Transmembrane helix</keyword>
<dbReference type="RefSeq" id="WP_343961187.1">
    <property type="nucleotide sequence ID" value="NZ_BAAAKZ010000010.1"/>
</dbReference>
<evidence type="ECO:0000256" key="2">
    <source>
        <dbReference type="ARBA" id="ARBA00022676"/>
    </source>
</evidence>
<evidence type="ECO:0000313" key="19">
    <source>
        <dbReference type="EMBL" id="MFD1202219.1"/>
    </source>
</evidence>
<keyword evidence="8 18" id="KW-0472">Membrane</keyword>
<dbReference type="PANTHER" id="PTHR30474">
    <property type="entry name" value="CELL CYCLE PROTEIN"/>
    <property type="match status" value="1"/>
</dbReference>
<keyword evidence="2" id="KW-0328">Glycosyltransferase</keyword>
<dbReference type="Pfam" id="PF01098">
    <property type="entry name" value="FTSW_RODA_SPOVE"/>
    <property type="match status" value="1"/>
</dbReference>
<comment type="subcellular location">
    <subcellularLocation>
        <location evidence="1">Membrane</location>
        <topology evidence="1">Multi-pass membrane protein</topology>
    </subcellularLocation>
</comment>
<dbReference type="PANTHER" id="PTHR30474:SF2">
    <property type="entry name" value="PEPTIDOGLYCAN GLYCOSYLTRANSFERASE FTSW-RELATED"/>
    <property type="match status" value="1"/>
</dbReference>
<evidence type="ECO:0000256" key="14">
    <source>
        <dbReference type="ARBA" id="ARBA00044770"/>
    </source>
</evidence>
<evidence type="ECO:0000256" key="8">
    <source>
        <dbReference type="ARBA" id="ARBA00023136"/>
    </source>
</evidence>
<comment type="similarity">
    <text evidence="11">Belongs to the SEDS family. FtsW subfamily.</text>
</comment>
<keyword evidence="20" id="KW-1185">Reference proteome</keyword>
<feature type="transmembrane region" description="Helical" evidence="18">
    <location>
        <begin position="77"/>
        <end position="96"/>
    </location>
</feature>
<feature type="transmembrane region" description="Helical" evidence="18">
    <location>
        <begin position="346"/>
        <end position="368"/>
    </location>
</feature>
<evidence type="ECO:0000256" key="6">
    <source>
        <dbReference type="ARBA" id="ARBA00022984"/>
    </source>
</evidence>
<feature type="transmembrane region" description="Helical" evidence="18">
    <location>
        <begin position="53"/>
        <end position="70"/>
    </location>
</feature>
<feature type="region of interest" description="Disordered" evidence="17">
    <location>
        <begin position="378"/>
        <end position="402"/>
    </location>
</feature>
<evidence type="ECO:0000256" key="12">
    <source>
        <dbReference type="ARBA" id="ARBA00041185"/>
    </source>
</evidence>
<evidence type="ECO:0000256" key="18">
    <source>
        <dbReference type="SAM" id="Phobius"/>
    </source>
</evidence>
<evidence type="ECO:0000256" key="1">
    <source>
        <dbReference type="ARBA" id="ARBA00004141"/>
    </source>
</evidence>
<organism evidence="19 20">
    <name type="scientific">Leucobacter albus</name>
    <dbReference type="NCBI Taxonomy" id="272210"/>
    <lineage>
        <taxon>Bacteria</taxon>
        <taxon>Bacillati</taxon>
        <taxon>Actinomycetota</taxon>
        <taxon>Actinomycetes</taxon>
        <taxon>Micrococcales</taxon>
        <taxon>Microbacteriaceae</taxon>
        <taxon>Leucobacter</taxon>
    </lineage>
</organism>
<feature type="transmembrane region" description="Helical" evidence="18">
    <location>
        <begin position="280"/>
        <end position="302"/>
    </location>
</feature>
<accession>A0ABW3TRF5</accession>
<feature type="transmembrane region" description="Helical" evidence="18">
    <location>
        <begin position="189"/>
        <end position="207"/>
    </location>
</feature>
<proteinExistence type="inferred from homology"/>
<evidence type="ECO:0000256" key="3">
    <source>
        <dbReference type="ARBA" id="ARBA00022679"/>
    </source>
</evidence>
<dbReference type="EC" id="2.4.99.28" evidence="14"/>
<comment type="caution">
    <text evidence="19">The sequence shown here is derived from an EMBL/GenBank/DDBJ whole genome shotgun (WGS) entry which is preliminary data.</text>
</comment>
<dbReference type="InterPro" id="IPR001182">
    <property type="entry name" value="FtsW/RodA"/>
</dbReference>
<feature type="transmembrane region" description="Helical" evidence="18">
    <location>
        <begin position="166"/>
        <end position="182"/>
    </location>
</feature>
<keyword evidence="3" id="KW-0808">Transferase</keyword>
<evidence type="ECO:0000256" key="10">
    <source>
        <dbReference type="ARBA" id="ARBA00033270"/>
    </source>
</evidence>
<keyword evidence="4 18" id="KW-0812">Transmembrane</keyword>
<sequence>MPAEPGRLRTLTIALLSIVLGLTAVGVIMVQSASQVVAISAGRHPLDGLLKQGAYAVLGIGLMFAISRVPTVALRRLSWLLLVVGFTLQALVYTPLGYEAGGNRNWLRLGPISMQPAEFMKVVLLVWVSAVLANKQRLLDRWVHVVVPILPVVAASMFVNVLGGDLGTLMVLAALVFGCLYFSRVRGRVLAGVAAIALLGIGAMTIIKPNRVVRILHFFEVDCLTAAEHAYAGCWQTLNGFWALANGGVLGVGVGNSTAKWHWLPEAQNDFVFAVVGEELGFVGAMAVIFAFVALAAVLIGLMTCCDSPFARSIIGGVTVWIAVQMMINISVVLGFVPVLGVPLPFISAGGTSLLSLLTATGVVLACVREAAAAPETADGSLSAARSATAGASPDTAAPSGG</sequence>
<keyword evidence="5" id="KW-0133">Cell shape</keyword>
<evidence type="ECO:0000313" key="20">
    <source>
        <dbReference type="Proteomes" id="UP001597181"/>
    </source>
</evidence>
<reference evidence="20" key="1">
    <citation type="journal article" date="2019" name="Int. J. Syst. Evol. Microbiol.">
        <title>The Global Catalogue of Microorganisms (GCM) 10K type strain sequencing project: providing services to taxonomists for standard genome sequencing and annotation.</title>
        <authorList>
            <consortium name="The Broad Institute Genomics Platform"/>
            <consortium name="The Broad Institute Genome Sequencing Center for Infectious Disease"/>
            <person name="Wu L."/>
            <person name="Ma J."/>
        </authorList>
    </citation>
    <scope>NUCLEOTIDE SEQUENCE [LARGE SCALE GENOMIC DNA]</scope>
    <source>
        <strain evidence="20">CCUG 50213</strain>
    </source>
</reference>
<keyword evidence="6" id="KW-0573">Peptidoglycan synthesis</keyword>
<comment type="catalytic activity">
    <reaction evidence="15">
        <text>[GlcNAc-(1-&gt;4)-Mur2Ac(oyl-L-Ala-gamma-D-Glu-L-Lys-D-Ala-D-Ala)](n)-di-trans,octa-cis-undecaprenyl diphosphate + beta-D-GlcNAc-(1-&gt;4)-Mur2Ac(oyl-L-Ala-gamma-D-Glu-L-Lys-D-Ala-D-Ala)-di-trans,octa-cis-undecaprenyl diphosphate = [GlcNAc-(1-&gt;4)-Mur2Ac(oyl-L-Ala-gamma-D-Glu-L-Lys-D-Ala-D-Ala)](n+1)-di-trans,octa-cis-undecaprenyl diphosphate + di-trans,octa-cis-undecaprenyl diphosphate + H(+)</text>
        <dbReference type="Rhea" id="RHEA:23708"/>
        <dbReference type="Rhea" id="RHEA-COMP:9602"/>
        <dbReference type="Rhea" id="RHEA-COMP:9603"/>
        <dbReference type="ChEBI" id="CHEBI:15378"/>
        <dbReference type="ChEBI" id="CHEBI:58405"/>
        <dbReference type="ChEBI" id="CHEBI:60033"/>
        <dbReference type="ChEBI" id="CHEBI:78435"/>
        <dbReference type="EC" id="2.4.99.28"/>
    </reaction>
</comment>
<evidence type="ECO:0000256" key="15">
    <source>
        <dbReference type="ARBA" id="ARBA00049902"/>
    </source>
</evidence>
<name>A0ABW3TRF5_9MICO</name>